<dbReference type="PANTHER" id="PTHR45913:SF21">
    <property type="entry name" value="DUF4371 DOMAIN-CONTAINING PROTEIN"/>
    <property type="match status" value="1"/>
</dbReference>
<dbReference type="EMBL" id="JAPTMU010000006">
    <property type="protein sequence ID" value="KAJ4941737.1"/>
    <property type="molecule type" value="Genomic_DNA"/>
</dbReference>
<keyword evidence="3" id="KW-1185">Reference proteome</keyword>
<accession>A0AAD6FQM4</accession>
<dbReference type="PANTHER" id="PTHR45913">
    <property type="entry name" value="EPM2A-INTERACTING PROTEIN 1"/>
    <property type="match status" value="1"/>
</dbReference>
<name>A0AAD6FQM4_9TELE</name>
<dbReference type="InterPro" id="IPR012337">
    <property type="entry name" value="RNaseH-like_sf"/>
</dbReference>
<protein>
    <submittedName>
        <fullName evidence="2">Uncharacterized protein</fullName>
    </submittedName>
</protein>
<dbReference type="Proteomes" id="UP001219934">
    <property type="component" value="Unassembled WGS sequence"/>
</dbReference>
<organism evidence="2 3">
    <name type="scientific">Pogonophryne albipinna</name>
    <dbReference type="NCBI Taxonomy" id="1090488"/>
    <lineage>
        <taxon>Eukaryota</taxon>
        <taxon>Metazoa</taxon>
        <taxon>Chordata</taxon>
        <taxon>Craniata</taxon>
        <taxon>Vertebrata</taxon>
        <taxon>Euteleostomi</taxon>
        <taxon>Actinopterygii</taxon>
        <taxon>Neopterygii</taxon>
        <taxon>Teleostei</taxon>
        <taxon>Neoteleostei</taxon>
        <taxon>Acanthomorphata</taxon>
        <taxon>Eupercaria</taxon>
        <taxon>Perciformes</taxon>
        <taxon>Notothenioidei</taxon>
        <taxon>Pogonophryne</taxon>
    </lineage>
</organism>
<dbReference type="SUPFAM" id="SSF53098">
    <property type="entry name" value="Ribonuclease H-like"/>
    <property type="match status" value="2"/>
</dbReference>
<dbReference type="AlphaFoldDB" id="A0AAD6FQM4"/>
<evidence type="ECO:0000313" key="3">
    <source>
        <dbReference type="Proteomes" id="UP001219934"/>
    </source>
</evidence>
<evidence type="ECO:0000313" key="2">
    <source>
        <dbReference type="EMBL" id="KAJ4941737.1"/>
    </source>
</evidence>
<reference evidence="2" key="1">
    <citation type="submission" date="2022-11" db="EMBL/GenBank/DDBJ databases">
        <title>Chromosome-level genome of Pogonophryne albipinna.</title>
        <authorList>
            <person name="Jo E."/>
        </authorList>
    </citation>
    <scope>NUCLEOTIDE SEQUENCE</scope>
    <source>
        <strain evidence="2">SGF0006</strain>
        <tissue evidence="2">Muscle</tissue>
    </source>
</reference>
<sequence length="1057" mass="121431">MAEDLTQQLRKDIEDCECFSLQLDESTDVSDTAQLCVFIRMVFTDMTAKEELLTILPMKEHTRGEDIFRTFKNFVDKTKLPMSKLSSITTDGAPAMVGRCNGFIAKCREDDTFPDFLNYHCIIHQHALCAKMLNMKEVMDVSLKVACSIRARPLQRRLFRAYLEDADCVHTDLLLHTDVRWLSRGNFLERFRVLLPEIKAFLHGTKLAEYARLDDEEWLLDLAFLTDITHMLNELNLELQGKDRTVVDMISSVNAFKRRLHLLCSKLQRKDLANFQNIASELEKQGKDSALLDSARYTEQVNNITSDFEKRFRDFALLEPIATFMCYPFSEDHDIDSLAQNIGAVFHLNPSALEDEMLSLQADIQLKARAHAGQFWNLFRVEKYPNAMILGTLAEHSIPFSMAPVIVELAQTLSLDKPALQGMKLSRTTASYKMIHGLGRTYSERTFSNMKIFPFSLNLDESTSNNNKKILSMLVCYYHADLRKVIVEHLGSLEIMKLNAASLEKVLCEFFEKNNIPWNNLVSMLMDSCAVMRGSKTGLEIRMHQYCPNLLDVDGDSCHHIHNAAKKFSEPFDSYLEKLFSDLQVDHQWSPDQVMYHKEIAMILNLPASSPQRGFVRHRWLSAYDASMATHAMMPAYRVLYYGFLSTADKELYREPLELMYTKYHVNQAGRARIKVVQEELNRKGMTPQGRERKKRVCQKLWHEETTTVLRLSIYMGLLAILKEYVMVFQGSQTLVHKLHDRQLELFLAFMACVVKAEYITQLSPRALREMVLEDHMLLPSTEVYVGQEADTFRSQNPNHALLVPFLADVRKAYITTAVYLQKKLPLASLTLTALSALDPLLRGHSQATIQLKRLSGMLRHLLPADQDIQRELVRFNVDLTIPSFKEGESMVEWWGHVFDKPDKYPSLSAMVKCCLSIFHGPRVESSFSLMNEIIDQRSGNMNVPTFNAIQTVKYTLQSRGKTAVQLFRMEDVKFGEVDRTLCKNINSAAATYKRQQKMNQKEKQQQQSKYGSQASGSAQQAKKQTAEEEKRARLRHVAKQRERAMETLVVQAKKKK</sequence>
<evidence type="ECO:0000256" key="1">
    <source>
        <dbReference type="SAM" id="MobiDB-lite"/>
    </source>
</evidence>
<gene>
    <name evidence="2" type="ORF">JOQ06_011612</name>
</gene>
<comment type="caution">
    <text evidence="2">The sequence shown here is derived from an EMBL/GenBank/DDBJ whole genome shotgun (WGS) entry which is preliminary data.</text>
</comment>
<proteinExistence type="predicted"/>
<feature type="compositionally biased region" description="Low complexity" evidence="1">
    <location>
        <begin position="1006"/>
        <end position="1024"/>
    </location>
</feature>
<feature type="region of interest" description="Disordered" evidence="1">
    <location>
        <begin position="996"/>
        <end position="1057"/>
    </location>
</feature>